<keyword evidence="1" id="KW-0732">Signal</keyword>
<name>A0A9X2J519_9GAMM</name>
<evidence type="ECO:0000313" key="2">
    <source>
        <dbReference type="EMBL" id="MCO1335142.1"/>
    </source>
</evidence>
<organism evidence="2 3">
    <name type="scientific">Microbulbifer okhotskensis</name>
    <dbReference type="NCBI Taxonomy" id="2926617"/>
    <lineage>
        <taxon>Bacteria</taxon>
        <taxon>Pseudomonadati</taxon>
        <taxon>Pseudomonadota</taxon>
        <taxon>Gammaproteobacteria</taxon>
        <taxon>Cellvibrionales</taxon>
        <taxon>Microbulbiferaceae</taxon>
        <taxon>Microbulbifer</taxon>
    </lineage>
</organism>
<protein>
    <submittedName>
        <fullName evidence="2">Uncharacterized protein</fullName>
    </submittedName>
</protein>
<dbReference type="Proteomes" id="UP001139028">
    <property type="component" value="Unassembled WGS sequence"/>
</dbReference>
<keyword evidence="3" id="KW-1185">Reference proteome</keyword>
<accession>A0A9X2J519</accession>
<evidence type="ECO:0000313" key="3">
    <source>
        <dbReference type="Proteomes" id="UP001139028"/>
    </source>
</evidence>
<dbReference type="RefSeq" id="WP_252467862.1">
    <property type="nucleotide sequence ID" value="NZ_JALBWM010000051.1"/>
</dbReference>
<gene>
    <name evidence="2" type="ORF">MO867_12450</name>
</gene>
<feature type="signal peptide" evidence="1">
    <location>
        <begin position="1"/>
        <end position="23"/>
    </location>
</feature>
<sequence>MSKMYQKAVIVLFIALTAFTASCVQLAPKYDAELYSDLTNVNTELMELFSSVARGTHKDSYPERSNQYHALIGKIEALAMQSRTRPVPESDALKKINQYLDSTSQDITFDQQAPSVASLQKIAESLNRMRTEDEDQGLNALAVSLFKNEVVISMDQALTYESFLNR</sequence>
<evidence type="ECO:0000256" key="1">
    <source>
        <dbReference type="SAM" id="SignalP"/>
    </source>
</evidence>
<dbReference type="AlphaFoldDB" id="A0A9X2J519"/>
<feature type="chain" id="PRO_5040868553" evidence="1">
    <location>
        <begin position="24"/>
        <end position="166"/>
    </location>
</feature>
<dbReference type="PROSITE" id="PS51257">
    <property type="entry name" value="PROKAR_LIPOPROTEIN"/>
    <property type="match status" value="1"/>
</dbReference>
<proteinExistence type="predicted"/>
<comment type="caution">
    <text evidence="2">The sequence shown here is derived from an EMBL/GenBank/DDBJ whole genome shotgun (WGS) entry which is preliminary data.</text>
</comment>
<dbReference type="EMBL" id="JALBWM010000051">
    <property type="protein sequence ID" value="MCO1335142.1"/>
    <property type="molecule type" value="Genomic_DNA"/>
</dbReference>
<reference evidence="2" key="1">
    <citation type="journal article" date="2022" name="Arch. Microbiol.">
        <title>Microbulbifer okhotskensis sp. nov., isolated from a deep bottom sediment of the Okhotsk Sea.</title>
        <authorList>
            <person name="Romanenko L."/>
            <person name="Kurilenko V."/>
            <person name="Otstavnykh N."/>
            <person name="Velansky P."/>
            <person name="Isaeva M."/>
            <person name="Mikhailov V."/>
        </authorList>
    </citation>
    <scope>NUCLEOTIDE SEQUENCE</scope>
    <source>
        <strain evidence="2">OS29</strain>
    </source>
</reference>